<name>A0A9Q4HT24_9BACI</name>
<dbReference type="PROSITE" id="PS50005">
    <property type="entry name" value="TPR"/>
    <property type="match status" value="1"/>
</dbReference>
<dbReference type="SMART" id="SM00028">
    <property type="entry name" value="TPR"/>
    <property type="match status" value="3"/>
</dbReference>
<dbReference type="SUPFAM" id="SSF48452">
    <property type="entry name" value="TPR-like"/>
    <property type="match status" value="2"/>
</dbReference>
<reference evidence="4" key="1">
    <citation type="submission" date="2022-02" db="EMBL/GenBank/DDBJ databases">
        <title>Crop Bioprotection Bacillus Genome Sequencing.</title>
        <authorList>
            <person name="Dunlap C."/>
        </authorList>
    </citation>
    <scope>NUCLEOTIDE SEQUENCE</scope>
    <source>
        <strain evidence="4">T20C13</strain>
    </source>
</reference>
<evidence type="ECO:0000256" key="1">
    <source>
        <dbReference type="ARBA" id="ARBA00022737"/>
    </source>
</evidence>
<sequence length="253" mass="28804">LITRISHFLSRINLPLRIEYGRKAADAAHQLGQHTREAFFRIDTAGWALMEVNDLDGALQQIEAGLKILEQSDAEDLDAHDLNVWGHALQARLFLKAGQQEKAKVILNEIEDQPISPTIQHRVLLVRGDLSFVRSHDEKAIQLYEAANEISSTYGGEKTIEAYFNLGVAYVKCDQFEKAEEAFEQMLYDKHNANQVELIYYYYGMAQLLYRKGEKTKAVEANQKAIRLIDSWEPAIGIRGEVEQLARVTNEND</sequence>
<dbReference type="Gene3D" id="1.25.40.10">
    <property type="entry name" value="Tetratricopeptide repeat domain"/>
    <property type="match status" value="1"/>
</dbReference>
<dbReference type="PANTHER" id="PTHR10271:SF0">
    <property type="entry name" value="INTERFERON-INDUCED PROTEIN WITH TETRATRICOPEPTIDE REPEATS 5"/>
    <property type="match status" value="1"/>
</dbReference>
<dbReference type="Proteomes" id="UP001066278">
    <property type="component" value="Unassembled WGS sequence"/>
</dbReference>
<evidence type="ECO:0000256" key="3">
    <source>
        <dbReference type="PROSITE-ProRule" id="PRU00339"/>
    </source>
</evidence>
<evidence type="ECO:0000313" key="5">
    <source>
        <dbReference type="Proteomes" id="UP001066278"/>
    </source>
</evidence>
<protein>
    <submittedName>
        <fullName evidence="4">Tetratricopeptide repeat protein</fullName>
    </submittedName>
</protein>
<dbReference type="GO" id="GO:0005829">
    <property type="term" value="C:cytosol"/>
    <property type="evidence" value="ECO:0007669"/>
    <property type="project" value="TreeGrafter"/>
</dbReference>
<dbReference type="PANTHER" id="PTHR10271">
    <property type="entry name" value="INTERFERON-INDUCED PROTEIN WITH TETRATRICOPEPTIDE REPEATS"/>
    <property type="match status" value="1"/>
</dbReference>
<dbReference type="InterPro" id="IPR011990">
    <property type="entry name" value="TPR-like_helical_dom_sf"/>
</dbReference>
<feature type="repeat" description="TPR" evidence="3">
    <location>
        <begin position="160"/>
        <end position="193"/>
    </location>
</feature>
<gene>
    <name evidence="4" type="ORF">MOE99_20035</name>
</gene>
<evidence type="ECO:0000256" key="2">
    <source>
        <dbReference type="ARBA" id="ARBA00022803"/>
    </source>
</evidence>
<dbReference type="InterPro" id="IPR019734">
    <property type="entry name" value="TPR_rpt"/>
</dbReference>
<organism evidence="4 5">
    <name type="scientific">Bacillus inaquosorum</name>
    <dbReference type="NCBI Taxonomy" id="483913"/>
    <lineage>
        <taxon>Bacteria</taxon>
        <taxon>Bacillati</taxon>
        <taxon>Bacillota</taxon>
        <taxon>Bacilli</taxon>
        <taxon>Bacillales</taxon>
        <taxon>Bacillaceae</taxon>
        <taxon>Bacillus</taxon>
    </lineage>
</organism>
<feature type="non-terminal residue" evidence="4">
    <location>
        <position position="1"/>
    </location>
</feature>
<evidence type="ECO:0000313" key="4">
    <source>
        <dbReference type="EMBL" id="MCY9231610.1"/>
    </source>
</evidence>
<dbReference type="Pfam" id="PF13181">
    <property type="entry name" value="TPR_8"/>
    <property type="match status" value="1"/>
</dbReference>
<proteinExistence type="predicted"/>
<accession>A0A9Q4HT24</accession>
<dbReference type="GO" id="GO:0051607">
    <property type="term" value="P:defense response to virus"/>
    <property type="evidence" value="ECO:0007669"/>
    <property type="project" value="TreeGrafter"/>
</dbReference>
<dbReference type="EMBL" id="JALAXJ010000027">
    <property type="protein sequence ID" value="MCY9231610.1"/>
    <property type="molecule type" value="Genomic_DNA"/>
</dbReference>
<dbReference type="AlphaFoldDB" id="A0A9Q4HT24"/>
<comment type="caution">
    <text evidence="4">The sequence shown here is derived from an EMBL/GenBank/DDBJ whole genome shotgun (WGS) entry which is preliminary data.</text>
</comment>
<keyword evidence="2 3" id="KW-0802">TPR repeat</keyword>
<keyword evidence="1" id="KW-0677">Repeat</keyword>